<reference evidence="1 2" key="1">
    <citation type="submission" date="2024-02" db="EMBL/GenBank/DDBJ databases">
        <title>New especies of Spiribacter isolated from saline water.</title>
        <authorList>
            <person name="Leon M.J."/>
            <person name="De La Haba R."/>
            <person name="Sanchez-Porro C."/>
            <person name="Ventosa A."/>
        </authorList>
    </citation>
    <scope>NUCLEOTIDE SEQUENCE [LARGE SCALE GENOMIC DNA]</scope>
    <source>
        <strain evidence="2">ag22IC6-390</strain>
    </source>
</reference>
<accession>A0ABV3TD99</accession>
<gene>
    <name evidence="1" type="ORF">V6X73_05645</name>
</gene>
<organism evidence="1 2">
    <name type="scientific">Spiribacter pallidus</name>
    <dbReference type="NCBI Taxonomy" id="1987936"/>
    <lineage>
        <taxon>Bacteria</taxon>
        <taxon>Pseudomonadati</taxon>
        <taxon>Pseudomonadota</taxon>
        <taxon>Gammaproteobacteria</taxon>
        <taxon>Chromatiales</taxon>
        <taxon>Ectothiorhodospiraceae</taxon>
        <taxon>Spiribacter</taxon>
    </lineage>
</organism>
<proteinExistence type="predicted"/>
<keyword evidence="2" id="KW-1185">Reference proteome</keyword>
<dbReference type="Proteomes" id="UP001556709">
    <property type="component" value="Unassembled WGS sequence"/>
</dbReference>
<name>A0ABV3TD99_9GAMM</name>
<dbReference type="RefSeq" id="WP_367958561.1">
    <property type="nucleotide sequence ID" value="NZ_JBAKFK010000002.1"/>
</dbReference>
<comment type="caution">
    <text evidence="1">The sequence shown here is derived from an EMBL/GenBank/DDBJ whole genome shotgun (WGS) entry which is preliminary data.</text>
</comment>
<evidence type="ECO:0000313" key="1">
    <source>
        <dbReference type="EMBL" id="MEX0469206.1"/>
    </source>
</evidence>
<evidence type="ECO:0000313" key="2">
    <source>
        <dbReference type="Proteomes" id="UP001556709"/>
    </source>
</evidence>
<dbReference type="EMBL" id="JBAKFM010000002">
    <property type="protein sequence ID" value="MEX0469206.1"/>
    <property type="molecule type" value="Genomic_DNA"/>
</dbReference>
<evidence type="ECO:0008006" key="3">
    <source>
        <dbReference type="Google" id="ProtNLM"/>
    </source>
</evidence>
<sequence length="341" mass="36985">MAPRPVVTCLLPGLFGPVPAGASGAVQDTGPYPNLQRLIALGRHRPAHSAPSSEALIARVGGINEPTGGLLASMLAERPGSRDAIHYRASPAHLQPDRDRLLLFAGELVRPDAADRQGIAERFNALYGDDGLWLTPAGDEWLLTAETPPGPNLPALAEVTGRYLDTALPGGSEFRRWRQILNETQMMLFDHPTNTQRARRGGLAINGLWFWDGGAVAGPLSAAFDRLIGDNPLLEAIGGLSGIGHQPLTALEAGPPMPGMRDLVVADGSEKALLGGDIAGWLEALQWVERDLAPLLTTWVRRHDAEILLHTGNGRAYRIHRANRWRFWHRPPRLADQLVEQ</sequence>
<protein>
    <recommendedName>
        <fullName evidence="3">Phosphoglycerate mutase</fullName>
    </recommendedName>
</protein>